<dbReference type="OrthoDB" id="3988610at2759"/>
<dbReference type="Proteomes" id="UP000094801">
    <property type="component" value="Unassembled WGS sequence"/>
</dbReference>
<evidence type="ECO:0000313" key="2">
    <source>
        <dbReference type="EMBL" id="ODV86603.1"/>
    </source>
</evidence>
<keyword evidence="3" id="KW-1185">Reference proteome</keyword>
<dbReference type="EMBL" id="KV453849">
    <property type="protein sequence ID" value="ODV86603.1"/>
    <property type="molecule type" value="Genomic_DNA"/>
</dbReference>
<evidence type="ECO:0000256" key="1">
    <source>
        <dbReference type="SAM" id="MobiDB-lite"/>
    </source>
</evidence>
<evidence type="ECO:0000313" key="3">
    <source>
        <dbReference type="Proteomes" id="UP000094801"/>
    </source>
</evidence>
<organism evidence="2 3">
    <name type="scientific">[Candida] arabinofermentans NRRL YB-2248</name>
    <dbReference type="NCBI Taxonomy" id="983967"/>
    <lineage>
        <taxon>Eukaryota</taxon>
        <taxon>Fungi</taxon>
        <taxon>Dikarya</taxon>
        <taxon>Ascomycota</taxon>
        <taxon>Saccharomycotina</taxon>
        <taxon>Pichiomycetes</taxon>
        <taxon>Pichiales</taxon>
        <taxon>Pichiaceae</taxon>
        <taxon>Ogataea</taxon>
        <taxon>Ogataea/Candida clade</taxon>
    </lineage>
</organism>
<feature type="compositionally biased region" description="Acidic residues" evidence="1">
    <location>
        <begin position="90"/>
        <end position="106"/>
    </location>
</feature>
<feature type="region of interest" description="Disordered" evidence="1">
    <location>
        <begin position="86"/>
        <end position="106"/>
    </location>
</feature>
<sequence>MQAVELNKEYNPSSMVSEIAEFNGLDFLTVPQQPASSSQNKYLDLSNSVSQPFVIADVSPCSPEFNARQRSDSCVSDKMLDLWKVMKDENDNDDDDDDDDDDDIYR</sequence>
<gene>
    <name evidence="2" type="ORF">CANARDRAFT_6186</name>
</gene>
<protein>
    <submittedName>
        <fullName evidence="2">Uncharacterized protein</fullName>
    </submittedName>
</protein>
<accession>A0A1E4T4A8</accession>
<name>A0A1E4T4A8_9ASCO</name>
<dbReference type="AlphaFoldDB" id="A0A1E4T4A8"/>
<proteinExistence type="predicted"/>
<reference evidence="3" key="1">
    <citation type="submission" date="2016-04" db="EMBL/GenBank/DDBJ databases">
        <title>Comparative genomics of biotechnologically important yeasts.</title>
        <authorList>
            <consortium name="DOE Joint Genome Institute"/>
            <person name="Riley R."/>
            <person name="Haridas S."/>
            <person name="Wolfe K.H."/>
            <person name="Lopes M.R."/>
            <person name="Hittinger C.T."/>
            <person name="Goker M."/>
            <person name="Salamov A."/>
            <person name="Wisecaver J."/>
            <person name="Long T.M."/>
            <person name="Aerts A.L."/>
            <person name="Barry K."/>
            <person name="Choi C."/>
            <person name="Clum A."/>
            <person name="Coughlan A.Y."/>
            <person name="Deshpande S."/>
            <person name="Douglass A.P."/>
            <person name="Hanson S.J."/>
            <person name="Klenk H.-P."/>
            <person name="Labutti K."/>
            <person name="Lapidus A."/>
            <person name="Lindquist E."/>
            <person name="Lipzen A."/>
            <person name="Meier-Kolthoff J.P."/>
            <person name="Ohm R.A."/>
            <person name="Otillar R.P."/>
            <person name="Pangilinan J."/>
            <person name="Peng Y."/>
            <person name="Rokas A."/>
            <person name="Rosa C.A."/>
            <person name="Scheuner C."/>
            <person name="Sibirny A.A."/>
            <person name="Slot J.C."/>
            <person name="Stielow J.B."/>
            <person name="Sun H."/>
            <person name="Kurtzman C.P."/>
            <person name="Blackwell M."/>
            <person name="Grigoriev I.V."/>
            <person name="Jeffries T.W."/>
        </authorList>
    </citation>
    <scope>NUCLEOTIDE SEQUENCE [LARGE SCALE GENOMIC DNA]</scope>
    <source>
        <strain evidence="3">NRRL YB-2248</strain>
    </source>
</reference>